<evidence type="ECO:0000313" key="5">
    <source>
        <dbReference type="EMBL" id="GIM65320.1"/>
    </source>
</evidence>
<feature type="binding site" evidence="4">
    <location>
        <position position="96"/>
    </location>
    <ligand>
        <name>Mg(2+)</name>
        <dbReference type="ChEBI" id="CHEBI:18420"/>
        <label>1</label>
        <note>catalytic</note>
    </ligand>
</feature>
<feature type="binding site" evidence="4">
    <location>
        <position position="94"/>
    </location>
    <ligand>
        <name>Mg(2+)</name>
        <dbReference type="ChEBI" id="CHEBI:18420"/>
        <label>1</label>
        <note>catalytic</note>
    </ligand>
</feature>
<dbReference type="Gene3D" id="3.30.540.10">
    <property type="entry name" value="Fructose-1,6-Bisphosphatase, subunit A, domain 1"/>
    <property type="match status" value="1"/>
</dbReference>
<sequence>MAVEPGTSTPDILLEIAVRIAREAAATARRTRAEAITDVQTKSTDTDVVTAADRAVERQVVAALAAERPGDGVLGEEYGDSAETAAGAVRWILDPIDGTVNYLYGLPQYAVSLAAEVDGVVVAGVVLNPVTGDEWTATLGGGAWRGGRRLTGSVRTTLEQTLLATGFGYDRARRAHQGAVVAQLLTRVRDIRRFGAASIDLCLAAEGSVDAYFEKGLNPWDHAAGGLVATEAGLLVSGLDGAPAGPDMVVAAPPAIFGALHDVLVELDAAGGP</sequence>
<dbReference type="PANTHER" id="PTHR20854">
    <property type="entry name" value="INOSITOL MONOPHOSPHATASE"/>
    <property type="match status" value="1"/>
</dbReference>
<feature type="binding site" evidence="4">
    <location>
        <position position="221"/>
    </location>
    <ligand>
        <name>Mg(2+)</name>
        <dbReference type="ChEBI" id="CHEBI:18420"/>
        <label>1</label>
        <note>catalytic</note>
    </ligand>
</feature>
<dbReference type="EMBL" id="BOQL01000016">
    <property type="protein sequence ID" value="GIM65320.1"/>
    <property type="molecule type" value="Genomic_DNA"/>
</dbReference>
<dbReference type="InterPro" id="IPR020583">
    <property type="entry name" value="Inositol_monoP_metal-BS"/>
</dbReference>
<keyword evidence="1 4" id="KW-0479">Metal-binding</keyword>
<dbReference type="GO" id="GO:0006020">
    <property type="term" value="P:inositol metabolic process"/>
    <property type="evidence" value="ECO:0007669"/>
    <property type="project" value="TreeGrafter"/>
</dbReference>
<name>A0A919S6I2_9ACTN</name>
<accession>A0A919S6I2</accession>
<evidence type="ECO:0000256" key="2">
    <source>
        <dbReference type="ARBA" id="ARBA00022801"/>
    </source>
</evidence>
<dbReference type="PROSITE" id="PS00629">
    <property type="entry name" value="IMP_1"/>
    <property type="match status" value="1"/>
</dbReference>
<proteinExistence type="predicted"/>
<dbReference type="InterPro" id="IPR000760">
    <property type="entry name" value="Inositol_monophosphatase-like"/>
</dbReference>
<keyword evidence="6" id="KW-1185">Reference proteome</keyword>
<organism evidence="5 6">
    <name type="scientific">Actinoplanes auranticolor</name>
    <dbReference type="NCBI Taxonomy" id="47988"/>
    <lineage>
        <taxon>Bacteria</taxon>
        <taxon>Bacillati</taxon>
        <taxon>Actinomycetota</taxon>
        <taxon>Actinomycetes</taxon>
        <taxon>Micromonosporales</taxon>
        <taxon>Micromonosporaceae</taxon>
        <taxon>Actinoplanes</taxon>
    </lineage>
</organism>
<dbReference type="PRINTS" id="PR00377">
    <property type="entry name" value="IMPHPHTASES"/>
</dbReference>
<evidence type="ECO:0000256" key="3">
    <source>
        <dbReference type="ARBA" id="ARBA00022842"/>
    </source>
</evidence>
<evidence type="ECO:0000256" key="1">
    <source>
        <dbReference type="ARBA" id="ARBA00022723"/>
    </source>
</evidence>
<dbReference type="Gene3D" id="3.40.190.80">
    <property type="match status" value="1"/>
</dbReference>
<dbReference type="GO" id="GO:0008934">
    <property type="term" value="F:inositol monophosphate 1-phosphatase activity"/>
    <property type="evidence" value="ECO:0007669"/>
    <property type="project" value="TreeGrafter"/>
</dbReference>
<gene>
    <name evidence="5" type="primary">suhB_1</name>
    <name evidence="5" type="ORF">Aau02nite_16210</name>
</gene>
<dbReference type="SUPFAM" id="SSF56655">
    <property type="entry name" value="Carbohydrate phosphatase"/>
    <property type="match status" value="1"/>
</dbReference>
<dbReference type="GO" id="GO:0007165">
    <property type="term" value="P:signal transduction"/>
    <property type="evidence" value="ECO:0007669"/>
    <property type="project" value="TreeGrafter"/>
</dbReference>
<dbReference type="Proteomes" id="UP000681340">
    <property type="component" value="Unassembled WGS sequence"/>
</dbReference>
<evidence type="ECO:0000313" key="6">
    <source>
        <dbReference type="Proteomes" id="UP000681340"/>
    </source>
</evidence>
<dbReference type="AlphaFoldDB" id="A0A919S6I2"/>
<comment type="cofactor">
    <cofactor evidence="4">
        <name>Mg(2+)</name>
        <dbReference type="ChEBI" id="CHEBI:18420"/>
    </cofactor>
</comment>
<reference evidence="5" key="1">
    <citation type="submission" date="2021-03" db="EMBL/GenBank/DDBJ databases">
        <title>Whole genome shotgun sequence of Actinoplanes auranticolor NBRC 12245.</title>
        <authorList>
            <person name="Komaki H."/>
            <person name="Tamura T."/>
        </authorList>
    </citation>
    <scope>NUCLEOTIDE SEQUENCE</scope>
    <source>
        <strain evidence="5">NBRC 12245</strain>
    </source>
</reference>
<feature type="binding site" evidence="4">
    <location>
        <position position="76"/>
    </location>
    <ligand>
        <name>Mg(2+)</name>
        <dbReference type="ChEBI" id="CHEBI:18420"/>
        <label>1</label>
        <note>catalytic</note>
    </ligand>
</feature>
<dbReference type="Pfam" id="PF00459">
    <property type="entry name" value="Inositol_P"/>
    <property type="match status" value="1"/>
</dbReference>
<dbReference type="GO" id="GO:0046872">
    <property type="term" value="F:metal ion binding"/>
    <property type="evidence" value="ECO:0007669"/>
    <property type="project" value="UniProtKB-KW"/>
</dbReference>
<evidence type="ECO:0000256" key="4">
    <source>
        <dbReference type="PIRSR" id="PIRSR600760-2"/>
    </source>
</evidence>
<dbReference type="PANTHER" id="PTHR20854:SF4">
    <property type="entry name" value="INOSITOL-1-MONOPHOSPHATASE-RELATED"/>
    <property type="match status" value="1"/>
</dbReference>
<keyword evidence="2" id="KW-0378">Hydrolase</keyword>
<comment type="caution">
    <text evidence="5">The sequence shown here is derived from an EMBL/GenBank/DDBJ whole genome shotgun (WGS) entry which is preliminary data.</text>
</comment>
<protein>
    <submittedName>
        <fullName evidence="5">Inositol monophosphatase</fullName>
    </submittedName>
</protein>
<keyword evidence="3 4" id="KW-0460">Magnesium</keyword>
<feature type="binding site" evidence="4">
    <location>
        <position position="97"/>
    </location>
    <ligand>
        <name>Mg(2+)</name>
        <dbReference type="ChEBI" id="CHEBI:18420"/>
        <label>1</label>
        <note>catalytic</note>
    </ligand>
</feature>